<dbReference type="Proteomes" id="UP000606786">
    <property type="component" value="Unassembled WGS sequence"/>
</dbReference>
<dbReference type="EMBL" id="CAJHJT010000056">
    <property type="protein sequence ID" value="CAD7011784.1"/>
    <property type="molecule type" value="Genomic_DNA"/>
</dbReference>
<sequence length="88" mass="9997">MKVVSRTEAAEYRSRIFGLSELDLSTEKWLFACAALQLPISCYWRCNVFSLVSCVTNTQQSFALILSANECLNHSVGWWLRIRHGVVA</sequence>
<comment type="caution">
    <text evidence="1">The sequence shown here is derived from an EMBL/GenBank/DDBJ whole genome shotgun (WGS) entry which is preliminary data.</text>
</comment>
<keyword evidence="2" id="KW-1185">Reference proteome</keyword>
<protein>
    <submittedName>
        <fullName evidence="1">(Mediterranean fruit fly) hypothetical protein</fullName>
    </submittedName>
</protein>
<reference evidence="1" key="1">
    <citation type="submission" date="2020-11" db="EMBL/GenBank/DDBJ databases">
        <authorList>
            <person name="Whitehead M."/>
        </authorList>
    </citation>
    <scope>NUCLEOTIDE SEQUENCE</scope>
    <source>
        <strain evidence="1">EGII</strain>
    </source>
</reference>
<accession>A0A811V9U8</accession>
<name>A0A811V9U8_CERCA</name>
<evidence type="ECO:0000313" key="1">
    <source>
        <dbReference type="EMBL" id="CAD7011784.1"/>
    </source>
</evidence>
<dbReference type="AlphaFoldDB" id="A0A811V9U8"/>
<gene>
    <name evidence="1" type="ORF">CCAP1982_LOCUS19895</name>
</gene>
<proteinExistence type="predicted"/>
<organism evidence="1 2">
    <name type="scientific">Ceratitis capitata</name>
    <name type="common">Mediterranean fruit fly</name>
    <name type="synonym">Tephritis capitata</name>
    <dbReference type="NCBI Taxonomy" id="7213"/>
    <lineage>
        <taxon>Eukaryota</taxon>
        <taxon>Metazoa</taxon>
        <taxon>Ecdysozoa</taxon>
        <taxon>Arthropoda</taxon>
        <taxon>Hexapoda</taxon>
        <taxon>Insecta</taxon>
        <taxon>Pterygota</taxon>
        <taxon>Neoptera</taxon>
        <taxon>Endopterygota</taxon>
        <taxon>Diptera</taxon>
        <taxon>Brachycera</taxon>
        <taxon>Muscomorpha</taxon>
        <taxon>Tephritoidea</taxon>
        <taxon>Tephritidae</taxon>
        <taxon>Ceratitis</taxon>
        <taxon>Ceratitis</taxon>
    </lineage>
</organism>
<evidence type="ECO:0000313" key="2">
    <source>
        <dbReference type="Proteomes" id="UP000606786"/>
    </source>
</evidence>